<evidence type="ECO:0000259" key="2">
    <source>
        <dbReference type="Pfam" id="PF05193"/>
    </source>
</evidence>
<dbReference type="InterPro" id="IPR050361">
    <property type="entry name" value="MPP/UQCRC_Complex"/>
</dbReference>
<dbReference type="HOGENOM" id="CLU_009902_4_2_1"/>
<dbReference type="KEGG" id="ppa:PAS_chr1-1_0099"/>
<sequence>MLSKRFLSTAAGKARFTQLTNGLVIASKKVPSTYTTIGVYTGAGSRAENPYNSGVSSLLVQSLANASKDAAAKEGVIVDSENYREVSSISTTIAKGNEAAAFKTLESILTNSLKSLEDASFIREQANIAGEKSDAVELNPEQTVIEHLYSTAYQGTSLALPVYGKGEVVSTLEPADLISFFKKSFVASNTALVATGDVDHEKLVEFASKLNITEGLKPHVQPAQFLGSEVRFRDDNLPSAYVAIAAEGESLLSRDYFVAKVAAQVNGSYLNSDPTSALQGSKLSTIVKENHLADSYYHFSTSLTDSGLWGFYTQSSNIINLDDLIHFTLKDWNRFSTTISEVEVERAKAQLKVLLLSKDDTVEKLNASLGINAIVSGYEQSSEEIISRIDKVSVADVTRWAGSKLWDQDIAISATGQIEALFDYNRLRNDMSQMRW</sequence>
<dbReference type="STRING" id="644223.C4QW38"/>
<keyword evidence="4" id="KW-1185">Reference proteome</keyword>
<proteinExistence type="predicted"/>
<dbReference type="Proteomes" id="UP000000314">
    <property type="component" value="Chromosome 1"/>
</dbReference>
<dbReference type="PANTHER" id="PTHR11851">
    <property type="entry name" value="METALLOPROTEASE"/>
    <property type="match status" value="1"/>
</dbReference>
<dbReference type="Pfam" id="PF00675">
    <property type="entry name" value="Peptidase_M16"/>
    <property type="match status" value="1"/>
</dbReference>
<dbReference type="Gene3D" id="3.30.830.10">
    <property type="entry name" value="Metalloenzyme, LuxS/M16 peptidase-like"/>
    <property type="match status" value="2"/>
</dbReference>
<feature type="domain" description="Peptidase M16 N-terminal" evidence="1">
    <location>
        <begin position="25"/>
        <end position="164"/>
    </location>
</feature>
<organism evidence="3 4">
    <name type="scientific">Komagataella phaffii (strain GS115 / ATCC 20864)</name>
    <name type="common">Yeast</name>
    <name type="synonym">Pichia pastoris</name>
    <dbReference type="NCBI Taxonomy" id="644223"/>
    <lineage>
        <taxon>Eukaryota</taxon>
        <taxon>Fungi</taxon>
        <taxon>Dikarya</taxon>
        <taxon>Ascomycota</taxon>
        <taxon>Saccharomycotina</taxon>
        <taxon>Pichiomycetes</taxon>
        <taxon>Pichiales</taxon>
        <taxon>Pichiaceae</taxon>
        <taxon>Komagataella</taxon>
    </lineage>
</organism>
<dbReference type="InterPro" id="IPR007863">
    <property type="entry name" value="Peptidase_M16_C"/>
</dbReference>
<dbReference type="GO" id="GO:0006627">
    <property type="term" value="P:protein processing involved in protein targeting to mitochondrion"/>
    <property type="evidence" value="ECO:0007669"/>
    <property type="project" value="TreeGrafter"/>
</dbReference>
<dbReference type="GO" id="GO:0006122">
    <property type="term" value="P:mitochondrial electron transport, ubiquinol to cytochrome c"/>
    <property type="evidence" value="ECO:0007669"/>
    <property type="project" value="EnsemblFungi"/>
</dbReference>
<dbReference type="FunCoup" id="C4QW38">
    <property type="interactions" value="409"/>
</dbReference>
<evidence type="ECO:0000313" key="4">
    <source>
        <dbReference type="Proteomes" id="UP000000314"/>
    </source>
</evidence>
<dbReference type="AlphaFoldDB" id="C4QW38"/>
<dbReference type="InterPro" id="IPR011249">
    <property type="entry name" value="Metalloenz_LuxS/M16"/>
</dbReference>
<dbReference type="SUPFAM" id="SSF63411">
    <property type="entry name" value="LuxS/MPP-like metallohydrolase"/>
    <property type="match status" value="2"/>
</dbReference>
<dbReference type="GO" id="GO:0045275">
    <property type="term" value="C:respiratory chain complex III"/>
    <property type="evidence" value="ECO:0007669"/>
    <property type="project" value="EnsemblFungi"/>
</dbReference>
<dbReference type="GO" id="GO:0046872">
    <property type="term" value="F:metal ion binding"/>
    <property type="evidence" value="ECO:0007669"/>
    <property type="project" value="InterPro"/>
</dbReference>
<evidence type="ECO:0000313" key="3">
    <source>
        <dbReference type="EMBL" id="CAY67461.1"/>
    </source>
</evidence>
<dbReference type="GO" id="GO:0008121">
    <property type="term" value="F:quinol-cytochrome-c reductase activity"/>
    <property type="evidence" value="ECO:0007669"/>
    <property type="project" value="EnsemblFungi"/>
</dbReference>
<evidence type="ECO:0000259" key="1">
    <source>
        <dbReference type="Pfam" id="PF00675"/>
    </source>
</evidence>
<dbReference type="GO" id="GO:0005743">
    <property type="term" value="C:mitochondrial inner membrane"/>
    <property type="evidence" value="ECO:0007669"/>
    <property type="project" value="EnsemblFungi"/>
</dbReference>
<dbReference type="InterPro" id="IPR011765">
    <property type="entry name" value="Pept_M16_N"/>
</dbReference>
<dbReference type="GeneID" id="8197225"/>
<dbReference type="EMBL" id="FN392319">
    <property type="protein sequence ID" value="CAY67461.1"/>
    <property type="molecule type" value="Genomic_DNA"/>
</dbReference>
<feature type="domain" description="Peptidase M16 C-terminal" evidence="2">
    <location>
        <begin position="172"/>
        <end position="351"/>
    </location>
</feature>
<reference evidence="3 4" key="1">
    <citation type="journal article" date="2009" name="Nat. Biotechnol.">
        <title>Genome sequence of the recombinant protein production host Pichia pastoris.</title>
        <authorList>
            <person name="De Schutter K."/>
            <person name="Lin Y.C."/>
            <person name="Tiels P."/>
            <person name="Van Hecke A."/>
            <person name="Glinka S."/>
            <person name="Weber-Lehmann J."/>
            <person name="Rouze P."/>
            <person name="Van de Peer Y."/>
            <person name="Callewaert N."/>
        </authorList>
    </citation>
    <scope>NUCLEOTIDE SEQUENCE [LARGE SCALE GENOMIC DNA]</scope>
    <source>
        <strain evidence="4">GS115 / ATCC 20864</strain>
    </source>
</reference>
<dbReference type="GO" id="GO:0004222">
    <property type="term" value="F:metalloendopeptidase activity"/>
    <property type="evidence" value="ECO:0007669"/>
    <property type="project" value="TreeGrafter"/>
</dbReference>
<dbReference type="Pfam" id="PF05193">
    <property type="entry name" value="Peptidase_M16_C"/>
    <property type="match status" value="1"/>
</dbReference>
<dbReference type="InParanoid" id="C4QW38"/>
<gene>
    <name evidence="3" type="ordered locus">PAS_chr1-1_0099</name>
</gene>
<dbReference type="SMR" id="C4QW38"/>
<dbReference type="PANTHER" id="PTHR11851:SF126">
    <property type="entry name" value="CYTOCHROME B-C1 COMPLEX SUBUNIT 1, MITOCHONDRIAL"/>
    <property type="match status" value="1"/>
</dbReference>
<protein>
    <submittedName>
        <fullName evidence="3">Core subunit of the ubiquinol-cytochrome c reductase complex (Bc1 complex)</fullName>
    </submittedName>
</protein>
<name>C4QW38_KOMPG</name>
<dbReference type="RefSeq" id="XP_002489742.1">
    <property type="nucleotide sequence ID" value="XM_002489697.1"/>
</dbReference>
<dbReference type="OrthoDB" id="10251424at2759"/>
<dbReference type="OMA" id="DSGLWGF"/>
<accession>C4QW38</accession>
<dbReference type="eggNOG" id="KOG0960">
    <property type="taxonomic scope" value="Eukaryota"/>
</dbReference>